<proteinExistence type="predicted"/>
<comment type="caution">
    <text evidence="2">The sequence shown here is derived from an EMBL/GenBank/DDBJ whole genome shotgun (WGS) entry which is preliminary data.</text>
</comment>
<gene>
    <name evidence="2" type="ORF">FGG08_003142</name>
</gene>
<dbReference type="Pfam" id="PF17648">
    <property type="entry name" value="Luciferase"/>
    <property type="match status" value="1"/>
</dbReference>
<evidence type="ECO:0000313" key="2">
    <source>
        <dbReference type="EMBL" id="KAH0542471.1"/>
    </source>
</evidence>
<dbReference type="OrthoDB" id="9987011at2759"/>
<accession>A0A9P8IAB6</accession>
<keyword evidence="3" id="KW-1185">Reference proteome</keyword>
<evidence type="ECO:0000259" key="1">
    <source>
        <dbReference type="Pfam" id="PF17648"/>
    </source>
</evidence>
<evidence type="ECO:0000313" key="3">
    <source>
        <dbReference type="Proteomes" id="UP000698800"/>
    </source>
</evidence>
<dbReference type="Proteomes" id="UP000698800">
    <property type="component" value="Unassembled WGS sequence"/>
</dbReference>
<feature type="domain" description="Luciferase" evidence="1">
    <location>
        <begin position="156"/>
        <end position="227"/>
    </location>
</feature>
<dbReference type="EMBL" id="JAGHQL010000053">
    <property type="protein sequence ID" value="KAH0542471.1"/>
    <property type="molecule type" value="Genomic_DNA"/>
</dbReference>
<reference evidence="2" key="1">
    <citation type="submission" date="2021-03" db="EMBL/GenBank/DDBJ databases">
        <title>Comparative genomics and phylogenomic investigation of the class Geoglossomycetes provide insights into ecological specialization and systematics.</title>
        <authorList>
            <person name="Melie T."/>
            <person name="Pirro S."/>
            <person name="Miller A.N."/>
            <person name="Quandt A."/>
        </authorList>
    </citation>
    <scope>NUCLEOTIDE SEQUENCE</scope>
    <source>
        <strain evidence="2">GBOQ0MN5Z8</strain>
    </source>
</reference>
<protein>
    <recommendedName>
        <fullName evidence="1">Luciferase domain-containing protein</fullName>
    </recommendedName>
</protein>
<sequence length="246" mass="27456">MSALEFCIRNSLLLSSSALLAPLLYFIHQDYRSFLELGPGGTPSTFLGYLHVTFLRVFALRNPLIPAPIPDSLSPKTGFFSQGIPERVGARPEVRGIAPHRQVTQKGGLINFASLSKAIQSLATTHPNHLKLDKSCFEKHSIGLFSINPINRTCSGEVYHAHPSDGSLHLTLHLTDARIVIERGWGERHPLARGGWCECYVPLGFVIIYAPREEDERHVVMEIIHAAVWWVSGQALDERRPNLMYS</sequence>
<dbReference type="InterPro" id="IPR048273">
    <property type="entry name" value="Luciferase"/>
</dbReference>
<dbReference type="PANTHER" id="PTHR38695">
    <property type="entry name" value="AMINO ACID PERMEASE_ SLC12A DOMAIN-CONTAINING PROTEIN"/>
    <property type="match status" value="1"/>
</dbReference>
<dbReference type="InterPro" id="IPR040841">
    <property type="entry name" value="Luciferase_dom"/>
</dbReference>
<dbReference type="PANTHER" id="PTHR38695:SF1">
    <property type="entry name" value="AMINO ACID PERMEASE_ SLC12A DOMAIN-CONTAINING PROTEIN"/>
    <property type="match status" value="1"/>
</dbReference>
<name>A0A9P8IAB6_9PEZI</name>
<dbReference type="AlphaFoldDB" id="A0A9P8IAB6"/>
<organism evidence="2 3">
    <name type="scientific">Glutinoglossum americanum</name>
    <dbReference type="NCBI Taxonomy" id="1670608"/>
    <lineage>
        <taxon>Eukaryota</taxon>
        <taxon>Fungi</taxon>
        <taxon>Dikarya</taxon>
        <taxon>Ascomycota</taxon>
        <taxon>Pezizomycotina</taxon>
        <taxon>Geoglossomycetes</taxon>
        <taxon>Geoglossales</taxon>
        <taxon>Geoglossaceae</taxon>
        <taxon>Glutinoglossum</taxon>
    </lineage>
</organism>